<gene>
    <name evidence="1" type="ORF">LOK49_LG10G02267</name>
</gene>
<reference evidence="1 2" key="1">
    <citation type="journal article" date="2022" name="Plant J.">
        <title>Chromosome-level genome of Camellia lanceoleosa provides a valuable resource for understanding genome evolution and self-incompatibility.</title>
        <authorList>
            <person name="Gong W."/>
            <person name="Xiao S."/>
            <person name="Wang L."/>
            <person name="Liao Z."/>
            <person name="Chang Y."/>
            <person name="Mo W."/>
            <person name="Hu G."/>
            <person name="Li W."/>
            <person name="Zhao G."/>
            <person name="Zhu H."/>
            <person name="Hu X."/>
            <person name="Ji K."/>
            <person name="Xiang X."/>
            <person name="Song Q."/>
            <person name="Yuan D."/>
            <person name="Jin S."/>
            <person name="Zhang L."/>
        </authorList>
    </citation>
    <scope>NUCLEOTIDE SEQUENCE [LARGE SCALE GENOMIC DNA]</scope>
    <source>
        <strain evidence="1">SQ_2022a</strain>
    </source>
</reference>
<name>A0ACC0GAK6_9ERIC</name>
<organism evidence="1 2">
    <name type="scientific">Camellia lanceoleosa</name>
    <dbReference type="NCBI Taxonomy" id="1840588"/>
    <lineage>
        <taxon>Eukaryota</taxon>
        <taxon>Viridiplantae</taxon>
        <taxon>Streptophyta</taxon>
        <taxon>Embryophyta</taxon>
        <taxon>Tracheophyta</taxon>
        <taxon>Spermatophyta</taxon>
        <taxon>Magnoliopsida</taxon>
        <taxon>eudicotyledons</taxon>
        <taxon>Gunneridae</taxon>
        <taxon>Pentapetalae</taxon>
        <taxon>asterids</taxon>
        <taxon>Ericales</taxon>
        <taxon>Theaceae</taxon>
        <taxon>Camellia</taxon>
    </lineage>
</organism>
<evidence type="ECO:0000313" key="1">
    <source>
        <dbReference type="EMBL" id="KAI7998060.1"/>
    </source>
</evidence>
<dbReference type="Proteomes" id="UP001060215">
    <property type="component" value="Chromosome 10"/>
</dbReference>
<protein>
    <submittedName>
        <fullName evidence="1">Uncharacterized protein</fullName>
    </submittedName>
</protein>
<accession>A0ACC0GAK6</accession>
<keyword evidence="2" id="KW-1185">Reference proteome</keyword>
<proteinExistence type="predicted"/>
<evidence type="ECO:0000313" key="2">
    <source>
        <dbReference type="Proteomes" id="UP001060215"/>
    </source>
</evidence>
<sequence>MSSFDPIVSIKVSSSMDGYPVKIPKGMTLLQATIASICGSSTRSLSGLKLMHKRKVCMMQIHQKQVNT</sequence>
<comment type="caution">
    <text evidence="1">The sequence shown here is derived from an EMBL/GenBank/DDBJ whole genome shotgun (WGS) entry which is preliminary data.</text>
</comment>
<dbReference type="EMBL" id="CM045767">
    <property type="protein sequence ID" value="KAI7998060.1"/>
    <property type="molecule type" value="Genomic_DNA"/>
</dbReference>